<sequence length="355" mass="38919">VDENIASCHSKAVCSNLPGGYLCSCPAGYTGDGFTCLDVNECLKSEWNTCGDVEICRNKQGSYECICKPGFKRNLVSLECDDVDECVSPKLNSCELKCINMPGTFRCDCPLGFALNVTNGRTCQMASDCFRPERCEAPASCVRSLVGSEEVDTCVCPKGLVLDESRTSCIDEDECSVGEPCGVNSYCVNSYQSYQCKCYQYYLPDLDGLACTESNGNWGTWSIWGSCSRVCHGRRTRTRTCSSPYPTLGRTCTSAATEQHIMCNYLRDSCSSLPEEVDNGVMMTLPNFLDIRKWEGVEASIFNGICNGANMFCSKNANNYAKCCGKPFSGIMPQEPYCSSGDVELARGYPRDTNQ</sequence>
<dbReference type="InterPro" id="IPR036383">
    <property type="entry name" value="TSP1_rpt_sf"/>
</dbReference>
<dbReference type="SUPFAM" id="SSF82895">
    <property type="entry name" value="TSP-1 type 1 repeat"/>
    <property type="match status" value="1"/>
</dbReference>
<keyword evidence="7" id="KW-1185">Reference proteome</keyword>
<dbReference type="EMBL" id="CAIIXF020000001">
    <property type="protein sequence ID" value="CAH1772450.1"/>
    <property type="molecule type" value="Genomic_DNA"/>
</dbReference>
<dbReference type="AlphaFoldDB" id="A0A8J1UUR2"/>
<dbReference type="InterPro" id="IPR049883">
    <property type="entry name" value="NOTCH1_EGF-like"/>
</dbReference>
<dbReference type="InterPro" id="IPR000742">
    <property type="entry name" value="EGF"/>
</dbReference>
<dbReference type="Proteomes" id="UP000749559">
    <property type="component" value="Unassembled WGS sequence"/>
</dbReference>
<dbReference type="PROSITE" id="PS50092">
    <property type="entry name" value="TSP1"/>
    <property type="match status" value="1"/>
</dbReference>
<reference evidence="6" key="1">
    <citation type="submission" date="2022-03" db="EMBL/GenBank/DDBJ databases">
        <authorList>
            <person name="Martin C."/>
        </authorList>
    </citation>
    <scope>NUCLEOTIDE SEQUENCE</scope>
</reference>
<dbReference type="PROSITE" id="PS01187">
    <property type="entry name" value="EGF_CA"/>
    <property type="match status" value="2"/>
</dbReference>
<dbReference type="PROSITE" id="PS00010">
    <property type="entry name" value="ASX_HYDROXYL"/>
    <property type="match status" value="4"/>
</dbReference>
<gene>
    <name evidence="6" type="ORF">OFUS_LOCUS214</name>
</gene>
<keyword evidence="2" id="KW-0732">Signal</keyword>
<dbReference type="PANTHER" id="PTHR24050">
    <property type="entry name" value="PA14 DOMAIN-CONTAINING PROTEIN"/>
    <property type="match status" value="1"/>
</dbReference>
<evidence type="ECO:0000313" key="6">
    <source>
        <dbReference type="EMBL" id="CAH1772450.1"/>
    </source>
</evidence>
<comment type="caution">
    <text evidence="5">Lacks conserved residue(s) required for the propagation of feature annotation.</text>
</comment>
<evidence type="ECO:0000256" key="5">
    <source>
        <dbReference type="PROSITE-ProRule" id="PRU00076"/>
    </source>
</evidence>
<feature type="non-terminal residue" evidence="6">
    <location>
        <position position="1"/>
    </location>
</feature>
<dbReference type="InterPro" id="IPR009030">
    <property type="entry name" value="Growth_fac_rcpt_cys_sf"/>
</dbReference>
<accession>A0A8J1UUR2</accession>
<protein>
    <submittedName>
        <fullName evidence="6">Uncharacterized protein</fullName>
    </submittedName>
</protein>
<dbReference type="SUPFAM" id="SSF57184">
    <property type="entry name" value="Growth factor receptor domain"/>
    <property type="match status" value="1"/>
</dbReference>
<keyword evidence="4" id="KW-1015">Disulfide bond</keyword>
<dbReference type="OrthoDB" id="6068651at2759"/>
<dbReference type="Gene3D" id="2.20.100.10">
    <property type="entry name" value="Thrombospondin type-1 (TSP1) repeat"/>
    <property type="match status" value="1"/>
</dbReference>
<dbReference type="FunFam" id="2.10.25.10:FF:000038">
    <property type="entry name" value="Fibrillin 2"/>
    <property type="match status" value="2"/>
</dbReference>
<evidence type="ECO:0000256" key="3">
    <source>
        <dbReference type="ARBA" id="ARBA00022737"/>
    </source>
</evidence>
<keyword evidence="1 5" id="KW-0245">EGF-like domain</keyword>
<dbReference type="InterPro" id="IPR001881">
    <property type="entry name" value="EGF-like_Ca-bd_dom"/>
</dbReference>
<dbReference type="SUPFAM" id="SSF57196">
    <property type="entry name" value="EGF/Laminin"/>
    <property type="match status" value="1"/>
</dbReference>
<evidence type="ECO:0000313" key="7">
    <source>
        <dbReference type="Proteomes" id="UP000749559"/>
    </source>
</evidence>
<organism evidence="6 7">
    <name type="scientific">Owenia fusiformis</name>
    <name type="common">Polychaete worm</name>
    <dbReference type="NCBI Taxonomy" id="6347"/>
    <lineage>
        <taxon>Eukaryota</taxon>
        <taxon>Metazoa</taxon>
        <taxon>Spiralia</taxon>
        <taxon>Lophotrochozoa</taxon>
        <taxon>Annelida</taxon>
        <taxon>Polychaeta</taxon>
        <taxon>Sedentaria</taxon>
        <taxon>Canalipalpata</taxon>
        <taxon>Sabellida</taxon>
        <taxon>Oweniida</taxon>
        <taxon>Oweniidae</taxon>
        <taxon>Owenia</taxon>
    </lineage>
</organism>
<evidence type="ECO:0000256" key="4">
    <source>
        <dbReference type="ARBA" id="ARBA00023157"/>
    </source>
</evidence>
<dbReference type="SMART" id="SM00179">
    <property type="entry name" value="EGF_CA"/>
    <property type="match status" value="4"/>
</dbReference>
<evidence type="ECO:0000256" key="2">
    <source>
        <dbReference type="ARBA" id="ARBA00022729"/>
    </source>
</evidence>
<comment type="caution">
    <text evidence="6">The sequence shown here is derived from an EMBL/GenBank/DDBJ whole genome shotgun (WGS) entry which is preliminary data.</text>
</comment>
<dbReference type="Gene3D" id="2.10.25.10">
    <property type="entry name" value="Laminin"/>
    <property type="match status" value="4"/>
</dbReference>
<dbReference type="InterPro" id="IPR052235">
    <property type="entry name" value="Nephronectin_domain"/>
</dbReference>
<dbReference type="InterPro" id="IPR024731">
    <property type="entry name" value="NELL2-like_EGF"/>
</dbReference>
<keyword evidence="3" id="KW-0677">Repeat</keyword>
<name>A0A8J1UUR2_OWEFU</name>
<dbReference type="SMART" id="SM00181">
    <property type="entry name" value="EGF"/>
    <property type="match status" value="5"/>
</dbReference>
<dbReference type="InterPro" id="IPR000884">
    <property type="entry name" value="TSP1_rpt"/>
</dbReference>
<proteinExistence type="predicted"/>
<dbReference type="InterPro" id="IPR000152">
    <property type="entry name" value="EGF-type_Asp/Asn_hydroxyl_site"/>
</dbReference>
<dbReference type="CDD" id="cd00054">
    <property type="entry name" value="EGF_CA"/>
    <property type="match status" value="4"/>
</dbReference>
<dbReference type="PROSITE" id="PS50026">
    <property type="entry name" value="EGF_3"/>
    <property type="match status" value="4"/>
</dbReference>
<dbReference type="Pfam" id="PF07645">
    <property type="entry name" value="EGF_CA"/>
    <property type="match status" value="3"/>
</dbReference>
<dbReference type="SMART" id="SM00209">
    <property type="entry name" value="TSP1"/>
    <property type="match status" value="1"/>
</dbReference>
<dbReference type="GO" id="GO:0005509">
    <property type="term" value="F:calcium ion binding"/>
    <property type="evidence" value="ECO:0007669"/>
    <property type="project" value="InterPro"/>
</dbReference>
<feature type="non-terminal residue" evidence="6">
    <location>
        <position position="355"/>
    </location>
</feature>
<dbReference type="InterPro" id="IPR018097">
    <property type="entry name" value="EGF_Ca-bd_CS"/>
</dbReference>
<dbReference type="PANTHER" id="PTHR24050:SF27">
    <property type="entry name" value="FIBRILLIN-1"/>
    <property type="match status" value="1"/>
</dbReference>
<evidence type="ECO:0000256" key="1">
    <source>
        <dbReference type="ARBA" id="ARBA00022536"/>
    </source>
</evidence>
<dbReference type="Pfam" id="PF12947">
    <property type="entry name" value="EGF_3"/>
    <property type="match status" value="1"/>
</dbReference>
<dbReference type="GO" id="GO:0005576">
    <property type="term" value="C:extracellular region"/>
    <property type="evidence" value="ECO:0007669"/>
    <property type="project" value="UniProtKB-SubCell"/>
</dbReference>
<dbReference type="PROSITE" id="PS01186">
    <property type="entry name" value="EGF_2"/>
    <property type="match status" value="1"/>
</dbReference>